<gene>
    <name evidence="2" type="ORF">L9059_02120</name>
</gene>
<proteinExistence type="predicted"/>
<comment type="caution">
    <text evidence="2">The sequence shown here is derived from an EMBL/GenBank/DDBJ whole genome shotgun (WGS) entry which is preliminary data.</text>
</comment>
<accession>A0ABT0ETD4</accession>
<sequence>MEIICLPVISTAHVTQEVAERLTNEGNNNPWCPGASWEHGFFLHLDELEARSSETVTIPQCLIDIRNWLRAQNLRSTNGVRSMRTDWVRLDQDADVAEGLPSYDW</sequence>
<organism evidence="2 3">
    <name type="scientific">Pseudomonas violetae</name>
    <dbReference type="NCBI Taxonomy" id="2915813"/>
    <lineage>
        <taxon>Bacteria</taxon>
        <taxon>Pseudomonadati</taxon>
        <taxon>Pseudomonadota</taxon>
        <taxon>Gammaproteobacteria</taxon>
        <taxon>Pseudomonadales</taxon>
        <taxon>Pseudomonadaceae</taxon>
        <taxon>Pseudomonas</taxon>
    </lineage>
</organism>
<keyword evidence="3" id="KW-1185">Reference proteome</keyword>
<dbReference type="InterPro" id="IPR046025">
    <property type="entry name" value="DUF5983"/>
</dbReference>
<dbReference type="Proteomes" id="UP001299876">
    <property type="component" value="Unassembled WGS sequence"/>
</dbReference>
<dbReference type="EMBL" id="JAKNRW010000001">
    <property type="protein sequence ID" value="MCK1789002.1"/>
    <property type="molecule type" value="Genomic_DNA"/>
</dbReference>
<feature type="domain" description="DUF5983" evidence="1">
    <location>
        <begin position="7"/>
        <end position="105"/>
    </location>
</feature>
<dbReference type="Pfam" id="PF19419">
    <property type="entry name" value="DUF5983"/>
    <property type="match status" value="1"/>
</dbReference>
<evidence type="ECO:0000313" key="3">
    <source>
        <dbReference type="Proteomes" id="UP001299876"/>
    </source>
</evidence>
<evidence type="ECO:0000259" key="1">
    <source>
        <dbReference type="Pfam" id="PF19419"/>
    </source>
</evidence>
<reference evidence="2 3" key="1">
    <citation type="submission" date="2022-02" db="EMBL/GenBank/DDBJ databases">
        <title>Comparative genomics of the first Antarctic Pseudomonas spp. capable of biotransforming 2,4,6-Trinitrotoluene.</title>
        <authorList>
            <person name="Cabrera M.A."/>
            <person name="Marquez S.L."/>
            <person name="Perez-Donoso J.M."/>
        </authorList>
    </citation>
    <scope>NUCLEOTIDE SEQUENCE [LARGE SCALE GENOMIC DNA]</scope>
    <source>
        <strain evidence="2 3">TNT19</strain>
    </source>
</reference>
<evidence type="ECO:0000313" key="2">
    <source>
        <dbReference type="EMBL" id="MCK1789002.1"/>
    </source>
</evidence>
<dbReference type="RefSeq" id="WP_247286732.1">
    <property type="nucleotide sequence ID" value="NZ_JAKNRW010000001.1"/>
</dbReference>
<name>A0ABT0ETD4_9PSED</name>
<protein>
    <recommendedName>
        <fullName evidence="1">DUF5983 domain-containing protein</fullName>
    </recommendedName>
</protein>